<dbReference type="EMBL" id="JAHZSS010000004">
    <property type="protein sequence ID" value="MBW8190523.1"/>
    <property type="molecule type" value="Genomic_DNA"/>
</dbReference>
<feature type="transmembrane region" description="Helical" evidence="7">
    <location>
        <begin position="78"/>
        <end position="99"/>
    </location>
</feature>
<feature type="transmembrane region" description="Helical" evidence="7">
    <location>
        <begin position="12"/>
        <end position="41"/>
    </location>
</feature>
<feature type="transmembrane region" description="Helical" evidence="7">
    <location>
        <begin position="260"/>
        <end position="278"/>
    </location>
</feature>
<evidence type="ECO:0000256" key="5">
    <source>
        <dbReference type="ARBA" id="ARBA00022989"/>
    </source>
</evidence>
<comment type="caution">
    <text evidence="8">The sequence shown here is derived from an EMBL/GenBank/DDBJ whole genome shotgun (WGS) entry which is preliminary data.</text>
</comment>
<evidence type="ECO:0000256" key="1">
    <source>
        <dbReference type="ARBA" id="ARBA00004651"/>
    </source>
</evidence>
<protein>
    <submittedName>
        <fullName evidence="8">Sulfate exporter family transporter</fullName>
    </submittedName>
</protein>
<feature type="transmembrane region" description="Helical" evidence="7">
    <location>
        <begin position="53"/>
        <end position="71"/>
    </location>
</feature>
<organism evidence="8 9">
    <name type="scientific">Neiella holothuriorum</name>
    <dbReference type="NCBI Taxonomy" id="2870530"/>
    <lineage>
        <taxon>Bacteria</taxon>
        <taxon>Pseudomonadati</taxon>
        <taxon>Pseudomonadota</taxon>
        <taxon>Gammaproteobacteria</taxon>
        <taxon>Alteromonadales</taxon>
        <taxon>Echinimonadaceae</taxon>
        <taxon>Neiella</taxon>
    </lineage>
</organism>
<evidence type="ECO:0000256" key="4">
    <source>
        <dbReference type="ARBA" id="ARBA00022692"/>
    </source>
</evidence>
<feature type="transmembrane region" description="Helical" evidence="7">
    <location>
        <begin position="135"/>
        <end position="156"/>
    </location>
</feature>
<dbReference type="Proteomes" id="UP001166251">
    <property type="component" value="Unassembled WGS sequence"/>
</dbReference>
<feature type="transmembrane region" description="Helical" evidence="7">
    <location>
        <begin position="105"/>
        <end position="128"/>
    </location>
</feature>
<keyword evidence="5 7" id="KW-1133">Transmembrane helix</keyword>
<comment type="subcellular location">
    <subcellularLocation>
        <location evidence="1">Cell membrane</location>
        <topology evidence="1">Multi-pass membrane protein</topology>
    </subcellularLocation>
</comment>
<accession>A0ABS7EF23</accession>
<feature type="transmembrane region" description="Helical" evidence="7">
    <location>
        <begin position="201"/>
        <end position="218"/>
    </location>
</feature>
<evidence type="ECO:0000313" key="8">
    <source>
        <dbReference type="EMBL" id="MBW8190523.1"/>
    </source>
</evidence>
<keyword evidence="3" id="KW-1003">Cell membrane</keyword>
<dbReference type="PANTHER" id="PTHR30106">
    <property type="entry name" value="INNER MEMBRANE PROTEIN YEIH-RELATED"/>
    <property type="match status" value="1"/>
</dbReference>
<sequence length="308" mass="32702">MTKLKQHLPKLQYIVIFLCLLPFVSPALALAVGVLFAAFKIQWQNASSYTSRVLQVSIVLMGFGMQLDAVVEAASSGFLLTAASVIVVMAGGILLGKLLGIDDKVAVLVSAGTAICGGSAIAAVSPVLNAKNHQISFALFVVFVLNAVALFVFPPLGHYFGLSQEAFGIWAAIAIHDTSSVVGAGASYGADALQIATTVKLVRALWIIPLSLVILFVSRQTEGSAGKVKFPYFILLFIAAVLVAYCFPQFDNTFELLNGAGKRGMVIALFLIGTSISFKEIKSVGFRSFLLGVLLWLFIGGASLYFLL</sequence>
<evidence type="ECO:0000256" key="2">
    <source>
        <dbReference type="ARBA" id="ARBA00007977"/>
    </source>
</evidence>
<dbReference type="PANTHER" id="PTHR30106:SF1">
    <property type="entry name" value="UPF0324 MEMBRANE PROTEIN FN0533"/>
    <property type="match status" value="1"/>
</dbReference>
<dbReference type="Pfam" id="PF03601">
    <property type="entry name" value="Cons_hypoth698"/>
    <property type="match status" value="1"/>
</dbReference>
<gene>
    <name evidence="8" type="ORF">K0504_05690</name>
</gene>
<keyword evidence="9" id="KW-1185">Reference proteome</keyword>
<evidence type="ECO:0000313" key="9">
    <source>
        <dbReference type="Proteomes" id="UP001166251"/>
    </source>
</evidence>
<dbReference type="InterPro" id="IPR018383">
    <property type="entry name" value="UPF0324_pro"/>
</dbReference>
<keyword evidence="6 7" id="KW-0472">Membrane</keyword>
<reference evidence="8" key="1">
    <citation type="submission" date="2021-07" db="EMBL/GenBank/DDBJ databases">
        <title>Neiella marina sp. nov., isolated from the intestinal content of sea cucumber Apostichopus japonicus.</title>
        <authorList>
            <person name="Bai X."/>
        </authorList>
    </citation>
    <scope>NUCLEOTIDE SEQUENCE</scope>
    <source>
        <strain evidence="8">126</strain>
    </source>
</reference>
<comment type="similarity">
    <text evidence="2">Belongs to the UPF0324 family.</text>
</comment>
<feature type="transmembrane region" description="Helical" evidence="7">
    <location>
        <begin position="284"/>
        <end position="307"/>
    </location>
</feature>
<dbReference type="RefSeq" id="WP_220103207.1">
    <property type="nucleotide sequence ID" value="NZ_JAHZSS010000004.1"/>
</dbReference>
<name>A0ABS7EF23_9GAMM</name>
<proteinExistence type="inferred from homology"/>
<evidence type="ECO:0000256" key="6">
    <source>
        <dbReference type="ARBA" id="ARBA00023136"/>
    </source>
</evidence>
<feature type="transmembrane region" description="Helical" evidence="7">
    <location>
        <begin position="230"/>
        <end position="248"/>
    </location>
</feature>
<evidence type="ECO:0000256" key="3">
    <source>
        <dbReference type="ARBA" id="ARBA00022475"/>
    </source>
</evidence>
<keyword evidence="4 7" id="KW-0812">Transmembrane</keyword>
<evidence type="ECO:0000256" key="7">
    <source>
        <dbReference type="SAM" id="Phobius"/>
    </source>
</evidence>